<dbReference type="EMBL" id="CP158263">
    <property type="protein sequence ID" value="XDJ71979.1"/>
    <property type="molecule type" value="Genomic_DNA"/>
</dbReference>
<feature type="domain" description="Glycosyl transferase family 28 C-terminal" evidence="3">
    <location>
        <begin position="202"/>
        <end position="344"/>
    </location>
</feature>
<dbReference type="RefSeq" id="WP_343834981.1">
    <property type="nucleotide sequence ID" value="NZ_BAAAEX010000001.1"/>
</dbReference>
<dbReference type="EMBL" id="CP158270">
    <property type="protein sequence ID" value="XDJ91523.1"/>
    <property type="molecule type" value="Genomic_DNA"/>
</dbReference>
<evidence type="ECO:0000313" key="12">
    <source>
        <dbReference type="EMBL" id="XDJ77246.1"/>
    </source>
</evidence>
<evidence type="ECO:0000313" key="16">
    <source>
        <dbReference type="EMBL" id="XDJ91523.1"/>
    </source>
</evidence>
<feature type="active site" description="Proton acceptor" evidence="1">
    <location>
        <position position="18"/>
    </location>
</feature>
<dbReference type="EMBL" id="CP158266">
    <property type="protein sequence ID" value="XDJ82073.1"/>
    <property type="molecule type" value="Genomic_DNA"/>
</dbReference>
<accession>A0AB39F3B7</accession>
<reference evidence="11" key="1">
    <citation type="submission" date="2024-05" db="EMBL/GenBank/DDBJ databases">
        <authorList>
            <person name="Luo Y.-C."/>
            <person name="Nicholds J."/>
            <person name="Mortimer T."/>
            <person name="Maboni G."/>
        </authorList>
    </citation>
    <scope>NUCLEOTIDE SEQUENCE</scope>
    <source>
        <strain evidence="17">124953</strain>
        <strain evidence="16">130308</strain>
        <strain evidence="15">130416</strain>
        <strain evidence="14">140124</strain>
        <strain evidence="13">143751</strain>
        <strain evidence="12">143769</strain>
        <strain evidence="11">143811</strain>
        <strain evidence="10">143936</strain>
        <strain evidence="9">145849</strain>
        <strain evidence="8">145850</strain>
        <strain evidence="7">145852</strain>
        <strain evidence="6">148131</strain>
        <strain evidence="5">150221</strain>
        <strain evidence="4">153271</strain>
    </source>
</reference>
<dbReference type="AlphaFoldDB" id="A0AB39F3B7"/>
<evidence type="ECO:0000259" key="3">
    <source>
        <dbReference type="Pfam" id="PF04101"/>
    </source>
</evidence>
<dbReference type="GO" id="GO:0016787">
    <property type="term" value="F:hydrolase activity"/>
    <property type="evidence" value="ECO:0007669"/>
    <property type="project" value="UniProtKB-KW"/>
</dbReference>
<dbReference type="EMBL" id="CP158264">
    <property type="protein sequence ID" value="XDJ74246.1"/>
    <property type="molecule type" value="Genomic_DNA"/>
</dbReference>
<gene>
    <name evidence="11" type="primary">pseG</name>
    <name evidence="6" type="ORF">ABRY90_05840</name>
    <name evidence="9" type="ORF">ABRY91_12020</name>
    <name evidence="7" type="ORF">ABRY92_07335</name>
    <name evidence="17" type="ORF">ABRY95_07060</name>
    <name evidence="13" type="ORF">ABRY96_10300</name>
    <name evidence="11" type="ORF">ABRY97_11615</name>
    <name evidence="15" type="ORF">ABRY98_11640</name>
    <name evidence="5" type="ORF">ABRZ00_06130</name>
    <name evidence="4" type="ORF">ABRZ02_10255</name>
    <name evidence="8" type="ORF">ABRZ03_09655</name>
    <name evidence="10" type="ORF">ABRZ06_00235</name>
    <name evidence="14" type="ORF">ABRZ08_05875</name>
    <name evidence="12" type="ORF">ABRZ10_14070</name>
    <name evidence="16" type="ORF">ABRZ12_04295</name>
</gene>
<evidence type="ECO:0000313" key="17">
    <source>
        <dbReference type="EMBL" id="XDJ92187.1"/>
    </source>
</evidence>
<sequence length="370" mass="40544">MRTAVFRADASVQIGTGHVMRCLTLADALRSRGISSTFICRDHPGHLATVIQARGYSVNMLPAPAGWREGAQPGHLAHSAWLGSTQAMDSAACRPLLENLRPYWLIVDHYALDEYWEMSLRDCYARLLVIDDLADRRHQCDVLLDQNLGRTETDYLNLTPTQCRRLIGPHYALLRPEFSATRSYSVLRRRSMSLKYWLITMGGVDSENITGRILDVMAGIKLPKESRITVIMGANAPHSATVKRQAASIGVPTEVLFGVNDMARHMAENDLCIGAAGGTAWERCCLGVPTLLVVLAENQVSGANAIVKAGAAELLAVDRIGLDLPQWIRDFQENPERLERMSQAGLAMISGTGAEDVATFLASGEYANGR</sequence>
<feature type="binding site" evidence="2">
    <location>
        <position position="175"/>
    </location>
    <ligand>
        <name>substrate</name>
    </ligand>
</feature>
<organism evidence="11">
    <name type="scientific">Castellaniella ginsengisoli</name>
    <dbReference type="NCBI Taxonomy" id="546114"/>
    <lineage>
        <taxon>Bacteria</taxon>
        <taxon>Pseudomonadati</taxon>
        <taxon>Pseudomonadota</taxon>
        <taxon>Betaproteobacteria</taxon>
        <taxon>Burkholderiales</taxon>
        <taxon>Alcaligenaceae</taxon>
        <taxon>Castellaniella</taxon>
    </lineage>
</organism>
<dbReference type="GeneID" id="93067094"/>
<dbReference type="Gene3D" id="3.40.50.2000">
    <property type="entry name" value="Glycogen Phosphorylase B"/>
    <property type="match status" value="1"/>
</dbReference>
<dbReference type="EMBL" id="CP158271">
    <property type="protein sequence ID" value="XDJ92187.1"/>
    <property type="molecule type" value="Genomic_DNA"/>
</dbReference>
<dbReference type="EMBL" id="CP158269">
    <property type="protein sequence ID" value="XDJ87579.1"/>
    <property type="molecule type" value="Genomic_DNA"/>
</dbReference>
<dbReference type="EMBL" id="CP158268">
    <property type="protein sequence ID" value="XDJ86350.1"/>
    <property type="molecule type" value="Genomic_DNA"/>
</dbReference>
<dbReference type="EMBL" id="CP158258">
    <property type="protein sequence ID" value="XDJ59428.1"/>
    <property type="molecule type" value="Genomic_DNA"/>
</dbReference>
<evidence type="ECO:0000313" key="13">
    <source>
        <dbReference type="EMBL" id="XDJ82073.1"/>
    </source>
</evidence>
<dbReference type="EMBL" id="CP158261">
    <property type="protein sequence ID" value="XDJ66128.1"/>
    <property type="molecule type" value="Genomic_DNA"/>
</dbReference>
<dbReference type="NCBIfam" id="TIGR03590">
    <property type="entry name" value="PseG"/>
    <property type="match status" value="1"/>
</dbReference>
<dbReference type="PANTHER" id="PTHR21015:SF22">
    <property type="entry name" value="GLYCOSYLTRANSFERASE"/>
    <property type="match status" value="1"/>
</dbReference>
<dbReference type="EC" id="3.6.1.57" evidence="11"/>
<dbReference type="KEGG" id="cgin:ABRZ00_06130"/>
<evidence type="ECO:0000313" key="11">
    <source>
        <dbReference type="EMBL" id="XDJ74246.1"/>
    </source>
</evidence>
<evidence type="ECO:0000313" key="10">
    <source>
        <dbReference type="EMBL" id="XDJ71979.1"/>
    </source>
</evidence>
<dbReference type="EMBL" id="CP158257">
    <property type="protein sequence ID" value="XDJ56746.1"/>
    <property type="molecule type" value="Genomic_DNA"/>
</dbReference>
<dbReference type="GO" id="GO:0016758">
    <property type="term" value="F:hexosyltransferase activity"/>
    <property type="evidence" value="ECO:0007669"/>
    <property type="project" value="InterPro"/>
</dbReference>
<evidence type="ECO:0000256" key="2">
    <source>
        <dbReference type="PIRSR" id="PIRSR620023-2"/>
    </source>
</evidence>
<dbReference type="InterPro" id="IPR020023">
    <property type="entry name" value="PseG"/>
</dbReference>
<evidence type="ECO:0000313" key="8">
    <source>
        <dbReference type="EMBL" id="XDJ62997.1"/>
    </source>
</evidence>
<evidence type="ECO:0000256" key="1">
    <source>
        <dbReference type="PIRSR" id="PIRSR620023-1"/>
    </source>
</evidence>
<evidence type="ECO:0000313" key="9">
    <source>
        <dbReference type="EMBL" id="XDJ66128.1"/>
    </source>
</evidence>
<feature type="binding site" evidence="2">
    <location>
        <position position="282"/>
    </location>
    <ligand>
        <name>substrate</name>
    </ligand>
</feature>
<protein>
    <submittedName>
        <fullName evidence="11">UDP-2,4-diacetamido-2,4, 6-trideoxy-beta-L-altropyranose hydrolase</fullName>
        <ecNumber evidence="11">3.6.1.57</ecNumber>
    </submittedName>
</protein>
<evidence type="ECO:0000313" key="6">
    <source>
        <dbReference type="EMBL" id="XDJ59428.1"/>
    </source>
</evidence>
<keyword evidence="11" id="KW-0378">Hydrolase</keyword>
<evidence type="ECO:0000313" key="15">
    <source>
        <dbReference type="EMBL" id="XDJ87579.1"/>
    </source>
</evidence>
<proteinExistence type="predicted"/>
<name>A0AB39F3B7_9BURK</name>
<evidence type="ECO:0000313" key="5">
    <source>
        <dbReference type="EMBL" id="XDJ56746.1"/>
    </source>
</evidence>
<evidence type="ECO:0000313" key="4">
    <source>
        <dbReference type="EMBL" id="XDJ44036.1"/>
    </source>
</evidence>
<dbReference type="Gene3D" id="3.40.50.11190">
    <property type="match status" value="1"/>
</dbReference>
<dbReference type="EMBL" id="CP158253">
    <property type="protein sequence ID" value="XDJ44036.1"/>
    <property type="molecule type" value="Genomic_DNA"/>
</dbReference>
<dbReference type="InterPro" id="IPR007235">
    <property type="entry name" value="Glyco_trans_28_C"/>
</dbReference>
<evidence type="ECO:0000313" key="7">
    <source>
        <dbReference type="EMBL" id="XDJ59835.1"/>
    </source>
</evidence>
<dbReference type="PANTHER" id="PTHR21015">
    <property type="entry name" value="UDP-N-ACETYLGLUCOSAMINE--N-ACETYLMURAMYL-(PENTAPEPTIDE) PYROPHOSPHORYL-UNDECAPRENOL N-ACETYLGLUCOSAMINE TRANSFERASE 1"/>
    <property type="match status" value="1"/>
</dbReference>
<evidence type="ECO:0000313" key="14">
    <source>
        <dbReference type="EMBL" id="XDJ86350.1"/>
    </source>
</evidence>
<dbReference type="EMBL" id="CP158259">
    <property type="protein sequence ID" value="XDJ59835.1"/>
    <property type="molecule type" value="Genomic_DNA"/>
</dbReference>
<dbReference type="SUPFAM" id="SSF53756">
    <property type="entry name" value="UDP-Glycosyltransferase/glycogen phosphorylase"/>
    <property type="match status" value="1"/>
</dbReference>
<dbReference type="Pfam" id="PF04101">
    <property type="entry name" value="Glyco_tran_28_C"/>
    <property type="match status" value="1"/>
</dbReference>
<dbReference type="EMBL" id="CP158260">
    <property type="protein sequence ID" value="XDJ62997.1"/>
    <property type="molecule type" value="Genomic_DNA"/>
</dbReference>
<dbReference type="EMBL" id="CP158265">
    <property type="protein sequence ID" value="XDJ77246.1"/>
    <property type="molecule type" value="Genomic_DNA"/>
</dbReference>